<dbReference type="RefSeq" id="XP_005835872.1">
    <property type="nucleotide sequence ID" value="XM_005835815.1"/>
</dbReference>
<dbReference type="Proteomes" id="UP000011087">
    <property type="component" value="Unassembled WGS sequence"/>
</dbReference>
<reference evidence="2" key="3">
    <citation type="submission" date="2015-06" db="UniProtKB">
        <authorList>
            <consortium name="EnsemblProtists"/>
        </authorList>
    </citation>
    <scope>IDENTIFICATION</scope>
</reference>
<gene>
    <name evidence="1" type="ORF">GUITHDRAFT_105517</name>
</gene>
<dbReference type="PaxDb" id="55529-EKX48892"/>
<reference evidence="1 3" key="1">
    <citation type="journal article" date="2012" name="Nature">
        <title>Algal genomes reveal evolutionary mosaicism and the fate of nucleomorphs.</title>
        <authorList>
            <consortium name="DOE Joint Genome Institute"/>
            <person name="Curtis B.A."/>
            <person name="Tanifuji G."/>
            <person name="Burki F."/>
            <person name="Gruber A."/>
            <person name="Irimia M."/>
            <person name="Maruyama S."/>
            <person name="Arias M.C."/>
            <person name="Ball S.G."/>
            <person name="Gile G.H."/>
            <person name="Hirakawa Y."/>
            <person name="Hopkins J.F."/>
            <person name="Kuo A."/>
            <person name="Rensing S.A."/>
            <person name="Schmutz J."/>
            <person name="Symeonidi A."/>
            <person name="Elias M."/>
            <person name="Eveleigh R.J."/>
            <person name="Herman E.K."/>
            <person name="Klute M.J."/>
            <person name="Nakayama T."/>
            <person name="Obornik M."/>
            <person name="Reyes-Prieto A."/>
            <person name="Armbrust E.V."/>
            <person name="Aves S.J."/>
            <person name="Beiko R.G."/>
            <person name="Coutinho P."/>
            <person name="Dacks J.B."/>
            <person name="Durnford D.G."/>
            <person name="Fast N.M."/>
            <person name="Green B.R."/>
            <person name="Grisdale C.J."/>
            <person name="Hempel F."/>
            <person name="Henrissat B."/>
            <person name="Hoppner M.P."/>
            <person name="Ishida K."/>
            <person name="Kim E."/>
            <person name="Koreny L."/>
            <person name="Kroth P.G."/>
            <person name="Liu Y."/>
            <person name="Malik S.B."/>
            <person name="Maier U.G."/>
            <person name="McRose D."/>
            <person name="Mock T."/>
            <person name="Neilson J.A."/>
            <person name="Onodera N.T."/>
            <person name="Poole A.M."/>
            <person name="Pritham E.J."/>
            <person name="Richards T.A."/>
            <person name="Rocap G."/>
            <person name="Roy S.W."/>
            <person name="Sarai C."/>
            <person name="Schaack S."/>
            <person name="Shirato S."/>
            <person name="Slamovits C.H."/>
            <person name="Spencer D.F."/>
            <person name="Suzuki S."/>
            <person name="Worden A.Z."/>
            <person name="Zauner S."/>
            <person name="Barry K."/>
            <person name="Bell C."/>
            <person name="Bharti A.K."/>
            <person name="Crow J.A."/>
            <person name="Grimwood J."/>
            <person name="Kramer R."/>
            <person name="Lindquist E."/>
            <person name="Lucas S."/>
            <person name="Salamov A."/>
            <person name="McFadden G.I."/>
            <person name="Lane C.E."/>
            <person name="Keeling P.J."/>
            <person name="Gray M.W."/>
            <person name="Grigoriev I.V."/>
            <person name="Archibald J.M."/>
        </authorList>
    </citation>
    <scope>NUCLEOTIDE SEQUENCE</scope>
    <source>
        <strain evidence="1 3">CCMP2712</strain>
    </source>
</reference>
<accession>L1JKQ3</accession>
<dbReference type="EMBL" id="JH992984">
    <property type="protein sequence ID" value="EKX48892.1"/>
    <property type="molecule type" value="Genomic_DNA"/>
</dbReference>
<evidence type="ECO:0000313" key="2">
    <source>
        <dbReference type="EnsemblProtists" id="EKX48892"/>
    </source>
</evidence>
<evidence type="ECO:0000313" key="1">
    <source>
        <dbReference type="EMBL" id="EKX48892.1"/>
    </source>
</evidence>
<name>L1JKQ3_GUITC</name>
<reference evidence="3" key="2">
    <citation type="submission" date="2012-11" db="EMBL/GenBank/DDBJ databases">
        <authorList>
            <person name="Kuo A."/>
            <person name="Curtis B.A."/>
            <person name="Tanifuji G."/>
            <person name="Burki F."/>
            <person name="Gruber A."/>
            <person name="Irimia M."/>
            <person name="Maruyama S."/>
            <person name="Arias M.C."/>
            <person name="Ball S.G."/>
            <person name="Gile G.H."/>
            <person name="Hirakawa Y."/>
            <person name="Hopkins J.F."/>
            <person name="Rensing S.A."/>
            <person name="Schmutz J."/>
            <person name="Symeonidi A."/>
            <person name="Elias M."/>
            <person name="Eveleigh R.J."/>
            <person name="Herman E.K."/>
            <person name="Klute M.J."/>
            <person name="Nakayama T."/>
            <person name="Obornik M."/>
            <person name="Reyes-Prieto A."/>
            <person name="Armbrust E.V."/>
            <person name="Aves S.J."/>
            <person name="Beiko R.G."/>
            <person name="Coutinho P."/>
            <person name="Dacks J.B."/>
            <person name="Durnford D.G."/>
            <person name="Fast N.M."/>
            <person name="Green B.R."/>
            <person name="Grisdale C."/>
            <person name="Hempe F."/>
            <person name="Henrissat B."/>
            <person name="Hoppner M.P."/>
            <person name="Ishida K.-I."/>
            <person name="Kim E."/>
            <person name="Koreny L."/>
            <person name="Kroth P.G."/>
            <person name="Liu Y."/>
            <person name="Malik S.-B."/>
            <person name="Maier U.G."/>
            <person name="McRose D."/>
            <person name="Mock T."/>
            <person name="Neilson J.A."/>
            <person name="Onodera N.T."/>
            <person name="Poole A.M."/>
            <person name="Pritham E.J."/>
            <person name="Richards T.A."/>
            <person name="Rocap G."/>
            <person name="Roy S.W."/>
            <person name="Sarai C."/>
            <person name="Schaack S."/>
            <person name="Shirato S."/>
            <person name="Slamovits C.H."/>
            <person name="Spencer D.F."/>
            <person name="Suzuki S."/>
            <person name="Worden A.Z."/>
            <person name="Zauner S."/>
            <person name="Barry K."/>
            <person name="Bell C."/>
            <person name="Bharti A.K."/>
            <person name="Crow J.A."/>
            <person name="Grimwood J."/>
            <person name="Kramer R."/>
            <person name="Lindquist E."/>
            <person name="Lucas S."/>
            <person name="Salamov A."/>
            <person name="McFadden G.I."/>
            <person name="Lane C.E."/>
            <person name="Keeling P.J."/>
            <person name="Gray M.W."/>
            <person name="Grigoriev I.V."/>
            <person name="Archibald J.M."/>
        </authorList>
    </citation>
    <scope>NUCLEOTIDE SEQUENCE</scope>
    <source>
        <strain evidence="3">CCMP2712</strain>
    </source>
</reference>
<dbReference type="KEGG" id="gtt:GUITHDRAFT_105517"/>
<evidence type="ECO:0000313" key="3">
    <source>
        <dbReference type="Proteomes" id="UP000011087"/>
    </source>
</evidence>
<dbReference type="HOGENOM" id="CLU_2459473_0_0_1"/>
<dbReference type="EnsemblProtists" id="EKX48892">
    <property type="protein sequence ID" value="EKX48892"/>
    <property type="gene ID" value="GUITHDRAFT_105517"/>
</dbReference>
<protein>
    <submittedName>
        <fullName evidence="1 2">Uncharacterized protein</fullName>
    </submittedName>
</protein>
<proteinExistence type="predicted"/>
<dbReference type="AlphaFoldDB" id="L1JKQ3"/>
<dbReference type="GeneID" id="17305513"/>
<organism evidence="1">
    <name type="scientific">Guillardia theta (strain CCMP2712)</name>
    <name type="common">Cryptophyte</name>
    <dbReference type="NCBI Taxonomy" id="905079"/>
    <lineage>
        <taxon>Eukaryota</taxon>
        <taxon>Cryptophyceae</taxon>
        <taxon>Pyrenomonadales</taxon>
        <taxon>Geminigeraceae</taxon>
        <taxon>Guillardia</taxon>
    </lineage>
</organism>
<sequence length="89" mass="10241">MGFLQSSLRDDHNMMLANIAFVPGQQLFYYGARTWPDGVRNMMYKEYGGMPKDLKPEHDYDPKVLDMPDSAQYWMPGSLDSPYYGSTGF</sequence>
<keyword evidence="3" id="KW-1185">Reference proteome</keyword>